<organism evidence="1 2">
    <name type="scientific">Cnephaeus nilssonii</name>
    <name type="common">Northern bat</name>
    <name type="synonym">Eptesicus nilssonii</name>
    <dbReference type="NCBI Taxonomy" id="3371016"/>
    <lineage>
        <taxon>Eukaryota</taxon>
        <taxon>Metazoa</taxon>
        <taxon>Chordata</taxon>
        <taxon>Craniata</taxon>
        <taxon>Vertebrata</taxon>
        <taxon>Euteleostomi</taxon>
        <taxon>Mammalia</taxon>
        <taxon>Eutheria</taxon>
        <taxon>Laurasiatheria</taxon>
        <taxon>Chiroptera</taxon>
        <taxon>Yangochiroptera</taxon>
        <taxon>Vespertilionidae</taxon>
        <taxon>Cnephaeus</taxon>
    </lineage>
</organism>
<accession>A0AA40HFF8</accession>
<comment type="caution">
    <text evidence="1">The sequence shown here is derived from an EMBL/GenBank/DDBJ whole genome shotgun (WGS) entry which is preliminary data.</text>
</comment>
<sequence>MSLSQICKFALHKRVQISGILRGRDHRTVGKAMPPSCCCHCWQRKPRTALVPEPQAALGSQHPRFSCALGRPWATGAVGTGGQQRQVRRMGGPSSVMHLPPQGAEGTGHCVHVSVGTTIFDPPACQSGCPQLPPADNLVATKCPPYPGLDTPYCPPAILVTLTLHPPPPASLVATHNGTYPGPPRVQGNAIISQLQWFLQGNLLSERDLQNGLNEETMPTIQEEQVLKKDMQNQQLKEARQALKGLSTLGVFLGYLSPNPFLESALRKCRIPDLEPRNYITQKALYGMPPG</sequence>
<proteinExistence type="predicted"/>
<evidence type="ECO:0000313" key="1">
    <source>
        <dbReference type="EMBL" id="KAK1329832.1"/>
    </source>
</evidence>
<protein>
    <submittedName>
        <fullName evidence="1">Uncharacterized protein</fullName>
    </submittedName>
</protein>
<dbReference type="EMBL" id="JAULJE010000021">
    <property type="protein sequence ID" value="KAK1329832.1"/>
    <property type="molecule type" value="Genomic_DNA"/>
</dbReference>
<dbReference type="AlphaFoldDB" id="A0AA40HFF8"/>
<gene>
    <name evidence="1" type="ORF">QTO34_010015</name>
</gene>
<keyword evidence="2" id="KW-1185">Reference proteome</keyword>
<evidence type="ECO:0000313" key="2">
    <source>
        <dbReference type="Proteomes" id="UP001177744"/>
    </source>
</evidence>
<reference evidence="1" key="1">
    <citation type="submission" date="2023-06" db="EMBL/GenBank/DDBJ databases">
        <title>Reference genome for the Northern bat (Eptesicus nilssonii), a most northern bat species.</title>
        <authorList>
            <person name="Laine V.N."/>
            <person name="Pulliainen A.T."/>
            <person name="Lilley T.M."/>
        </authorList>
    </citation>
    <scope>NUCLEOTIDE SEQUENCE</scope>
    <source>
        <strain evidence="1">BLF_Eptnil</strain>
        <tissue evidence="1">Kidney</tissue>
    </source>
</reference>
<dbReference type="Proteomes" id="UP001177744">
    <property type="component" value="Unassembled WGS sequence"/>
</dbReference>
<name>A0AA40HFF8_CNENI</name>